<keyword evidence="10 11" id="KW-0670">Pyruvate</keyword>
<gene>
    <name evidence="11" type="primary">PSD2</name>
    <name evidence="14" type="ORF">MVEN_02154900</name>
</gene>
<evidence type="ECO:0000256" key="4">
    <source>
        <dbReference type="ARBA" id="ARBA00023098"/>
    </source>
</evidence>
<feature type="active site" description="Charge relay system; for autoendoproteolytic cleavage activity" evidence="11">
    <location>
        <position position="1197"/>
    </location>
</feature>
<dbReference type="Gene3D" id="2.60.40.150">
    <property type="entry name" value="C2 domain"/>
    <property type="match status" value="2"/>
</dbReference>
<evidence type="ECO:0000256" key="6">
    <source>
        <dbReference type="ARBA" id="ARBA00023145"/>
    </source>
</evidence>
<comment type="caution">
    <text evidence="14">The sequence shown here is derived from an EMBL/GenBank/DDBJ whole genome shotgun (WGS) entry which is preliminary data.</text>
</comment>
<evidence type="ECO:0000313" key="14">
    <source>
        <dbReference type="EMBL" id="KAF7337169.1"/>
    </source>
</evidence>
<dbReference type="PANTHER" id="PTHR10067:SF17">
    <property type="entry name" value="PHOSPHATIDYLSERINE DECARBOXYLASE PROENZYME 2"/>
    <property type="match status" value="1"/>
</dbReference>
<dbReference type="InterPro" id="IPR033179">
    <property type="entry name" value="PSD_type2_pro"/>
</dbReference>
<evidence type="ECO:0000313" key="15">
    <source>
        <dbReference type="Proteomes" id="UP000620124"/>
    </source>
</evidence>
<comment type="subcellular location">
    <subcellularLocation>
        <location evidence="11">Golgi apparatus membrane</location>
        <topology evidence="11">Peripheral membrane protein</topology>
        <orientation evidence="11">Cytoplasmic side</orientation>
    </subcellularLocation>
    <subcellularLocation>
        <location evidence="11">Endosome membrane</location>
        <topology evidence="11">Peripheral membrane protein</topology>
        <orientation evidence="11">Cytoplasmic side</orientation>
    </subcellularLocation>
</comment>
<feature type="active site" description="Charge relay system; for autoendoproteolytic cleavage activity" evidence="11">
    <location>
        <position position="1139"/>
    </location>
</feature>
<feature type="compositionally biased region" description="Polar residues" evidence="12">
    <location>
        <begin position="914"/>
        <end position="926"/>
    </location>
</feature>
<feature type="domain" description="C2" evidence="13">
    <location>
        <begin position="458"/>
        <end position="581"/>
    </location>
</feature>
<dbReference type="SMART" id="SM00239">
    <property type="entry name" value="C2"/>
    <property type="match status" value="2"/>
</dbReference>
<comment type="similarity">
    <text evidence="11">Belongs to the phosphatidylserine decarboxylase family. PSD-B subfamily. Eukaryotic type II sub-subfamily.</text>
</comment>
<dbReference type="UniPathway" id="UPA00558">
    <property type="reaction ID" value="UER00616"/>
</dbReference>
<dbReference type="GO" id="GO:0016540">
    <property type="term" value="P:protein autoprocessing"/>
    <property type="evidence" value="ECO:0007669"/>
    <property type="project" value="UniProtKB-UniRule"/>
</dbReference>
<evidence type="ECO:0000259" key="13">
    <source>
        <dbReference type="PROSITE" id="PS50004"/>
    </source>
</evidence>
<organism evidence="14 15">
    <name type="scientific">Mycena venus</name>
    <dbReference type="NCBI Taxonomy" id="2733690"/>
    <lineage>
        <taxon>Eukaryota</taxon>
        <taxon>Fungi</taxon>
        <taxon>Dikarya</taxon>
        <taxon>Basidiomycota</taxon>
        <taxon>Agaricomycotina</taxon>
        <taxon>Agaricomycetes</taxon>
        <taxon>Agaricomycetidae</taxon>
        <taxon>Agaricales</taxon>
        <taxon>Marasmiineae</taxon>
        <taxon>Mycenaceae</taxon>
        <taxon>Mycena</taxon>
    </lineage>
</organism>
<dbReference type="Gene3D" id="1.10.238.10">
    <property type="entry name" value="EF-hand"/>
    <property type="match status" value="1"/>
</dbReference>
<dbReference type="PROSITE" id="PS50004">
    <property type="entry name" value="C2"/>
    <property type="match status" value="2"/>
</dbReference>
<keyword evidence="4 11" id="KW-0443">Lipid metabolism</keyword>
<dbReference type="HAMAP" id="MF_00663">
    <property type="entry name" value="PS_decarb_PSD_B_type2"/>
    <property type="match status" value="1"/>
</dbReference>
<feature type="region of interest" description="Disordered" evidence="12">
    <location>
        <begin position="750"/>
        <end position="786"/>
    </location>
</feature>
<dbReference type="GO" id="GO:0006646">
    <property type="term" value="P:phosphatidylethanolamine biosynthetic process"/>
    <property type="evidence" value="ECO:0007669"/>
    <property type="project" value="UniProtKB-UniRule"/>
</dbReference>
<dbReference type="OrthoDB" id="67700at2759"/>
<comment type="pathway">
    <text evidence="1">Lipid metabolism.</text>
</comment>
<feature type="region of interest" description="Disordered" evidence="12">
    <location>
        <begin position="819"/>
        <end position="864"/>
    </location>
</feature>
<keyword evidence="3 11" id="KW-0210">Decarboxylase</keyword>
<feature type="chain" id="PRO_5035021085" description="Phosphatidylserine decarboxylase 2 alpha chain" evidence="11">
    <location>
        <begin position="1284"/>
        <end position="1328"/>
    </location>
</feature>
<evidence type="ECO:0000256" key="9">
    <source>
        <dbReference type="ARBA" id="ARBA00023264"/>
    </source>
</evidence>
<feature type="active site" description="Schiff-base intermediate with substrate; via pyruvic acid; for decarboxylase activity" evidence="11">
    <location>
        <position position="1284"/>
    </location>
</feature>
<evidence type="ECO:0000256" key="3">
    <source>
        <dbReference type="ARBA" id="ARBA00022793"/>
    </source>
</evidence>
<dbReference type="GO" id="GO:0010008">
    <property type="term" value="C:endosome membrane"/>
    <property type="evidence" value="ECO:0007669"/>
    <property type="project" value="UniProtKB-SubCell"/>
</dbReference>
<evidence type="ECO:0000256" key="8">
    <source>
        <dbReference type="ARBA" id="ARBA00023239"/>
    </source>
</evidence>
<comment type="pathway">
    <text evidence="11">Phospholipid metabolism; phosphatidylethanolamine biosynthesis; phosphatidylethanolamine from CDP-diacylglycerol: step 2/2.</text>
</comment>
<dbReference type="InterPro" id="IPR011992">
    <property type="entry name" value="EF-hand-dom_pair"/>
</dbReference>
<feature type="compositionally biased region" description="Pro residues" evidence="12">
    <location>
        <begin position="348"/>
        <end position="358"/>
    </location>
</feature>
<dbReference type="InterPro" id="IPR035892">
    <property type="entry name" value="C2_domain_sf"/>
</dbReference>
<feature type="region of interest" description="Disordered" evidence="12">
    <location>
        <begin position="880"/>
        <end position="941"/>
    </location>
</feature>
<keyword evidence="2 11" id="KW-0444">Lipid biosynthesis</keyword>
<comment type="cofactor">
    <cofactor evidence="11">
        <name>pyruvate</name>
        <dbReference type="ChEBI" id="CHEBI:15361"/>
    </cofactor>
    <text evidence="11">Binds 1 pyruvoyl group covalently per subunit.</text>
</comment>
<feature type="compositionally biased region" description="Low complexity" evidence="12">
    <location>
        <begin position="852"/>
        <end position="864"/>
    </location>
</feature>
<keyword evidence="11" id="KW-0967">Endosome</keyword>
<feature type="region of interest" description="Disordered" evidence="12">
    <location>
        <begin position="254"/>
        <end position="490"/>
    </location>
</feature>
<dbReference type="EMBL" id="JACAZI010000022">
    <property type="protein sequence ID" value="KAF7337169.1"/>
    <property type="molecule type" value="Genomic_DNA"/>
</dbReference>
<evidence type="ECO:0000256" key="12">
    <source>
        <dbReference type="SAM" id="MobiDB-lite"/>
    </source>
</evidence>
<feature type="active site" description="Charge relay system; for autoendoproteolytic cleavage activity" evidence="11">
    <location>
        <position position="1284"/>
    </location>
</feature>
<evidence type="ECO:0000256" key="11">
    <source>
        <dbReference type="HAMAP-Rule" id="MF_03209"/>
    </source>
</evidence>
<dbReference type="Proteomes" id="UP000620124">
    <property type="component" value="Unassembled WGS sequence"/>
</dbReference>
<dbReference type="EC" id="4.1.1.65" evidence="11"/>
<feature type="compositionally biased region" description="Low complexity" evidence="12">
    <location>
        <begin position="308"/>
        <end position="320"/>
    </location>
</feature>
<keyword evidence="6 11" id="KW-0865">Zymogen</keyword>
<comment type="catalytic activity">
    <reaction evidence="11">
        <text>a 1,2-diacyl-sn-glycero-3-phospho-L-serine + H(+) = a 1,2-diacyl-sn-glycero-3-phosphoethanolamine + CO2</text>
        <dbReference type="Rhea" id="RHEA:20828"/>
        <dbReference type="ChEBI" id="CHEBI:15378"/>
        <dbReference type="ChEBI" id="CHEBI:16526"/>
        <dbReference type="ChEBI" id="CHEBI:57262"/>
        <dbReference type="ChEBI" id="CHEBI:64612"/>
        <dbReference type="EC" id="4.1.1.65"/>
    </reaction>
</comment>
<protein>
    <recommendedName>
        <fullName evidence="11">Phosphatidylserine decarboxylase proenzyme 2</fullName>
        <ecNumber evidence="11">4.1.1.65</ecNumber>
    </recommendedName>
    <component>
        <recommendedName>
            <fullName evidence="11">Phosphatidylserine decarboxylase 2 beta chain</fullName>
        </recommendedName>
    </component>
    <component>
        <recommendedName>
            <fullName evidence="11">Phosphatidylserine decarboxylase 2 alpha chain</fullName>
        </recommendedName>
    </component>
</protein>
<dbReference type="NCBIfam" id="TIGR00163">
    <property type="entry name" value="PS_decarb"/>
    <property type="match status" value="1"/>
</dbReference>
<dbReference type="InterPro" id="IPR003817">
    <property type="entry name" value="PS_Dcarbxylase"/>
</dbReference>
<dbReference type="GO" id="GO:0004609">
    <property type="term" value="F:phosphatidylserine decarboxylase activity"/>
    <property type="evidence" value="ECO:0007669"/>
    <property type="project" value="UniProtKB-UniRule"/>
</dbReference>
<sequence>MTVKKHPKLRRALKLPFNGRGAGATTTGRNAFAPRQGEPPIVFLRVQVLGGNSLLAKDRNGFSDPFVVTSLLQTRHHTPVAKKTVNPVYAPKDATWDFPIFLSVADKLGVVELVVWDKDVLRKDYLGEAGIAVEDWFTNGRAKAWDAPENVPHPFFFLVISPGLLLPFRVYPRVTRPADAPSFARPGTPAQGTIQLRIGFVAPPPPTPQAPNQAAVDFDAIYRNLVKSTRKSLVSAPPTEGVGTIRSNLGPAFAELEDDGGLSSASSDSESEDEDGDSVDDSASESDVDEEEEEGESRSRSRRRRTDTLAPAGTLPAAPTRARDQRHPRLARATDPADAGLGGKTPTGPSPLTTPTPSSPGAVPPATTTPERPAGDKKRPSFIALPLPKKFLSRSRPTTPSESTNNASGIGAAGNGVGNGKDAKEKKKRFRRSWSGAGSASAGVTPMEEVGTPGATVGAGKGKEEKEKEKEKEKTSKRPKPQRAYSLGPELGAPVTRTSFDMDPFVVISFGKKVFRTRVIRHSLNPVWDEKLLFHVRRYEIGYEVRLTVLDWDKLSSNDYIGEAAFNVNELIAHAPQPLPLPPVKGGSLVAASPSLPAVGEDGAMLGDSEKDADAAARERGTRIPLYAETEGGDHSMKEFKLKLEIGAGAGKEPVLWESKHSPMITFRAKYQPYSLLRQRFWRQYLKQYDTDDTSTISHVEITSMLDSLGSTLTGSTVDSFFTRFGKDPRSDDLTIEEAIRCLETEVLRPQSERKRVDEDSGGAGTGTGGALTPAPGSGAVGEQPKLGEIDFAGPALEVDFSGEGKGFVTEPSEMVLLSPAVTPGSGSETQTHSRHPTSESSSDADLEEDSSGSPSLSASASASPSLSASASSALSTSALAPATTPGTAAPTSSSGKNGKKTRFRRPRYRKTQDSSMTTASTIASVTQGQGGTGSPPSSEESFERVINVKNCPLCHRPRLNSKAEVDIITHIAVCASQDWNIVDRIVVGNFVTASQAQRKFFTRILGKISSGNYKLGANSANIIVQNRLTGQLEEEKMQVYVRLGIRLLYKGMKSRMEGGRARRLLKSLSIKQGVKYDSPESARDIPTFIEFHGLKVDEILEPLDSFKTFNQFFYRKLKPSARPVEKPDDPYRLVSAADCRFMAFESVSEATRLWIKGREFTVARLLGDAYKHEAERYTGGALAIFRLAPQDYHRFHSPVDGTIGNMTYIAGEYYTVNPQAIRTALDVYGENARKIVPINSPQFGRVMAVCVGAMMVGSIETTVKEGETVKRGQEFGYFAFGGSTIVLLFEKDVVEWDEDLVVNGRASLETLVRVGMGIGTGMRKLGR</sequence>
<feature type="compositionally biased region" description="Acidic residues" evidence="12">
    <location>
        <begin position="269"/>
        <end position="295"/>
    </location>
</feature>
<feature type="compositionally biased region" description="Low complexity" evidence="12">
    <location>
        <begin position="394"/>
        <end position="410"/>
    </location>
</feature>
<feature type="compositionally biased region" description="Basic residues" evidence="12">
    <location>
        <begin position="898"/>
        <end position="910"/>
    </location>
</feature>
<evidence type="ECO:0000256" key="2">
    <source>
        <dbReference type="ARBA" id="ARBA00022516"/>
    </source>
</evidence>
<dbReference type="InterPro" id="IPR000008">
    <property type="entry name" value="C2_dom"/>
</dbReference>
<dbReference type="Pfam" id="PF02666">
    <property type="entry name" value="PS_Dcarbxylase"/>
    <property type="match status" value="1"/>
</dbReference>
<evidence type="ECO:0000256" key="5">
    <source>
        <dbReference type="ARBA" id="ARBA00023136"/>
    </source>
</evidence>
<dbReference type="InterPro" id="IPR033177">
    <property type="entry name" value="PSD-B"/>
</dbReference>
<feature type="chain" id="PRO_5035021086" description="Phosphatidylserine decarboxylase 2 beta chain" evidence="11">
    <location>
        <begin position="1"/>
        <end position="1283"/>
    </location>
</feature>
<keyword evidence="15" id="KW-1185">Reference proteome</keyword>
<feature type="compositionally biased region" description="Low complexity" evidence="12">
    <location>
        <begin position="880"/>
        <end position="896"/>
    </location>
</feature>
<comment type="subunit">
    <text evidence="11">Heterodimer of a large membrane-associated beta subunit and a small pyruvoyl-containing alpha subunit.</text>
</comment>
<feature type="domain" description="C2" evidence="13">
    <location>
        <begin position="26"/>
        <end position="146"/>
    </location>
</feature>
<dbReference type="GO" id="GO:0005795">
    <property type="term" value="C:Golgi stack"/>
    <property type="evidence" value="ECO:0007669"/>
    <property type="project" value="UniProtKB-UniRule"/>
</dbReference>
<keyword evidence="9 11" id="KW-1208">Phospholipid metabolism</keyword>
<reference evidence="14" key="1">
    <citation type="submission" date="2020-05" db="EMBL/GenBank/DDBJ databases">
        <title>Mycena genomes resolve the evolution of fungal bioluminescence.</title>
        <authorList>
            <person name="Tsai I.J."/>
        </authorList>
    </citation>
    <scope>NUCLEOTIDE SEQUENCE</scope>
    <source>
        <strain evidence="14">CCC161011</strain>
    </source>
</reference>
<evidence type="ECO:0000256" key="7">
    <source>
        <dbReference type="ARBA" id="ARBA00023209"/>
    </source>
</evidence>
<evidence type="ECO:0000256" key="10">
    <source>
        <dbReference type="ARBA" id="ARBA00023317"/>
    </source>
</evidence>
<feature type="modified residue" description="Pyruvic acid (Ser); by autocatalysis" evidence="11">
    <location>
        <position position="1284"/>
    </location>
</feature>
<dbReference type="SUPFAM" id="SSF47473">
    <property type="entry name" value="EF-hand"/>
    <property type="match status" value="1"/>
</dbReference>
<keyword evidence="11" id="KW-0333">Golgi apparatus</keyword>
<proteinExistence type="inferred from homology"/>
<accession>A0A8H6XAG8</accession>
<dbReference type="Pfam" id="PF00168">
    <property type="entry name" value="C2"/>
    <property type="match status" value="2"/>
</dbReference>
<dbReference type="PANTHER" id="PTHR10067">
    <property type="entry name" value="PHOSPHATIDYLSERINE DECARBOXYLASE"/>
    <property type="match status" value="1"/>
</dbReference>
<dbReference type="GO" id="GO:0000139">
    <property type="term" value="C:Golgi membrane"/>
    <property type="evidence" value="ECO:0007669"/>
    <property type="project" value="UniProtKB-SubCell"/>
</dbReference>
<feature type="compositionally biased region" description="Basic and acidic residues" evidence="12">
    <location>
        <begin position="750"/>
        <end position="759"/>
    </location>
</feature>
<feature type="site" description="Cleavage (non-hydrolytic); by autocatalysis" evidence="11">
    <location>
        <begin position="1283"/>
        <end position="1284"/>
    </location>
</feature>
<dbReference type="SUPFAM" id="SSF49562">
    <property type="entry name" value="C2 domain (Calcium/lipid-binding domain, CaLB)"/>
    <property type="match status" value="2"/>
</dbReference>
<feature type="compositionally biased region" description="Basic and acidic residues" evidence="12">
    <location>
        <begin position="461"/>
        <end position="476"/>
    </location>
</feature>
<comment type="function">
    <text evidence="11">Catalyzes the formation of phosphatidylethanolamine (PtdEtn) from phosphatidylserine (PtdSer). Plays a central role in phospholipid metabolism and in the interorganelle trafficking of phosphatidylserine.</text>
</comment>
<keyword evidence="8 11" id="KW-0456">Lyase</keyword>
<keyword evidence="7 11" id="KW-0594">Phospholipid biosynthesis</keyword>
<name>A0A8H6XAG8_9AGAR</name>
<evidence type="ECO:0000256" key="1">
    <source>
        <dbReference type="ARBA" id="ARBA00005189"/>
    </source>
</evidence>
<comment type="domain">
    <text evidence="11">The C2 domains have an essential, but non-catalytic function. They may facilitate interactions with other proteins and are required for lipid transport function.</text>
</comment>
<comment type="PTM">
    <text evidence="11">Is synthesized initially as an inactive proenzyme. Formation of the active enzyme involves a self-maturation process in which the active site pyruvoyl group is generated from an internal serine residue via an autocatalytic post-translational modification. Two non-identical subunits are generated from the proenzyme in this reaction, and the pyruvate is formed at the N-terminus of the alpha chain, which is derived from the carboxyl end of the proenzyme. The autoendoproteolytic cleavage occurs by a canonical serine protease mechanism, in which the side chain hydroxyl group of the serine supplies its oxygen atom to form the C-terminus of the beta chain, while the remainder of the serine residue undergoes an oxidative deamination to produce ammonia and the pyruvoyl prosthetic group on the alpha chain. During this reaction, the Ser that is part of the protease active site of the proenzyme becomes the pyruvoyl prosthetic group, which constitutes an essential element of the active site of the mature decarboxylase.</text>
</comment>
<keyword evidence="5 11" id="KW-0472">Membrane</keyword>